<name>A0A8J7IIX5_9RHOB</name>
<gene>
    <name evidence="3" type="ORF">JF290_00825</name>
</gene>
<protein>
    <submittedName>
        <fullName evidence="3">DUF1194 domain-containing protein</fullName>
    </submittedName>
</protein>
<proteinExistence type="predicted"/>
<feature type="signal peptide" evidence="1">
    <location>
        <begin position="1"/>
        <end position="18"/>
    </location>
</feature>
<keyword evidence="1" id="KW-0732">Signal</keyword>
<feature type="domain" description="VWFA" evidence="2">
    <location>
        <begin position="24"/>
        <end position="228"/>
    </location>
</feature>
<dbReference type="SUPFAM" id="SSF53300">
    <property type="entry name" value="vWA-like"/>
    <property type="match status" value="1"/>
</dbReference>
<comment type="caution">
    <text evidence="3">The sequence shown here is derived from an EMBL/GenBank/DDBJ whole genome shotgun (WGS) entry which is preliminary data.</text>
</comment>
<dbReference type="InterPro" id="IPR002035">
    <property type="entry name" value="VWF_A"/>
</dbReference>
<dbReference type="Proteomes" id="UP000619079">
    <property type="component" value="Unassembled WGS sequence"/>
</dbReference>
<dbReference type="AlphaFoldDB" id="A0A8J7IIX5"/>
<dbReference type="Pfam" id="PF06707">
    <property type="entry name" value="DUF1194"/>
    <property type="match status" value="1"/>
</dbReference>
<sequence length="242" mass="26380">MWRFLALALWLCVSGATAQTCRQALAIGIDVSGSVDSREYRLQLDGLAGALLSPEVRRAILQAPDMPIRLAVFEWSGQGHQRLLVGWTALRGEEDLARVTSRLRAVRRVTEAPLGTSVGTAMLFGADLLSGQQECWRRTLDLSGDGMHNEGPNPRDVKSTLSGTTLTINALAVGADSPAAGDRRHVEIAELSSYFRALVIHGPDGFVETALGFEDFEAAMTRKLLRELQGIILSHRKQDIHP</sequence>
<dbReference type="InterPro" id="IPR036465">
    <property type="entry name" value="vWFA_dom_sf"/>
</dbReference>
<dbReference type="EMBL" id="JAELVR010000001">
    <property type="protein sequence ID" value="MBJ6370053.1"/>
    <property type="molecule type" value="Genomic_DNA"/>
</dbReference>
<evidence type="ECO:0000313" key="3">
    <source>
        <dbReference type="EMBL" id="MBJ6370053.1"/>
    </source>
</evidence>
<dbReference type="PROSITE" id="PS50234">
    <property type="entry name" value="VWFA"/>
    <property type="match status" value="1"/>
</dbReference>
<organism evidence="3 4">
    <name type="scientific">Sedimentitalea arenosa</name>
    <dbReference type="NCBI Taxonomy" id="2798803"/>
    <lineage>
        <taxon>Bacteria</taxon>
        <taxon>Pseudomonadati</taxon>
        <taxon>Pseudomonadota</taxon>
        <taxon>Alphaproteobacteria</taxon>
        <taxon>Rhodobacterales</taxon>
        <taxon>Paracoccaceae</taxon>
        <taxon>Sedimentitalea</taxon>
    </lineage>
</organism>
<accession>A0A8J7IIX5</accession>
<evidence type="ECO:0000256" key="1">
    <source>
        <dbReference type="SAM" id="SignalP"/>
    </source>
</evidence>
<feature type="chain" id="PRO_5035209655" evidence="1">
    <location>
        <begin position="19"/>
        <end position="242"/>
    </location>
</feature>
<reference evidence="3" key="1">
    <citation type="submission" date="2020-12" db="EMBL/GenBank/DDBJ databases">
        <title>Sedimentitalea sp. nov., isolated from sand in Incheon.</title>
        <authorList>
            <person name="Kim W."/>
        </authorList>
    </citation>
    <scope>NUCLEOTIDE SEQUENCE</scope>
    <source>
        <strain evidence="3">CAU 1593</strain>
    </source>
</reference>
<evidence type="ECO:0000313" key="4">
    <source>
        <dbReference type="Proteomes" id="UP000619079"/>
    </source>
</evidence>
<keyword evidence="4" id="KW-1185">Reference proteome</keyword>
<dbReference type="RefSeq" id="WP_199022813.1">
    <property type="nucleotide sequence ID" value="NZ_JAELVR010000001.1"/>
</dbReference>
<dbReference type="Gene3D" id="3.40.50.410">
    <property type="entry name" value="von Willebrand factor, type A domain"/>
    <property type="match status" value="1"/>
</dbReference>
<dbReference type="InterPro" id="IPR010607">
    <property type="entry name" value="DUF1194"/>
</dbReference>
<evidence type="ECO:0000259" key="2">
    <source>
        <dbReference type="PROSITE" id="PS50234"/>
    </source>
</evidence>